<keyword evidence="1" id="KW-0732">Signal</keyword>
<reference evidence="3" key="1">
    <citation type="submission" date="2022-11" db="EMBL/GenBank/DDBJ databases">
        <title>Centuries of genome instability and evolution in soft-shell clam transmissible cancer (bioRxiv).</title>
        <authorList>
            <person name="Hart S.F.M."/>
            <person name="Yonemitsu M.A."/>
            <person name="Giersch R.M."/>
            <person name="Beal B.F."/>
            <person name="Arriagada G."/>
            <person name="Davis B.W."/>
            <person name="Ostrander E.A."/>
            <person name="Goff S.P."/>
            <person name="Metzger M.J."/>
        </authorList>
    </citation>
    <scope>NUCLEOTIDE SEQUENCE</scope>
    <source>
        <strain evidence="3">MELC-2E11</strain>
        <tissue evidence="3">Siphon/mantle</tissue>
    </source>
</reference>
<evidence type="ECO:0000313" key="4">
    <source>
        <dbReference type="Proteomes" id="UP001164746"/>
    </source>
</evidence>
<dbReference type="Proteomes" id="UP001164746">
    <property type="component" value="Chromosome 6"/>
</dbReference>
<organism evidence="3 4">
    <name type="scientific">Mya arenaria</name>
    <name type="common">Soft-shell clam</name>
    <dbReference type="NCBI Taxonomy" id="6604"/>
    <lineage>
        <taxon>Eukaryota</taxon>
        <taxon>Metazoa</taxon>
        <taxon>Spiralia</taxon>
        <taxon>Lophotrochozoa</taxon>
        <taxon>Mollusca</taxon>
        <taxon>Bivalvia</taxon>
        <taxon>Autobranchia</taxon>
        <taxon>Heteroconchia</taxon>
        <taxon>Euheterodonta</taxon>
        <taxon>Imparidentia</taxon>
        <taxon>Neoheterodontei</taxon>
        <taxon>Myida</taxon>
        <taxon>Myoidea</taxon>
        <taxon>Myidae</taxon>
        <taxon>Mya</taxon>
    </lineage>
</organism>
<dbReference type="EMBL" id="CP111017">
    <property type="protein sequence ID" value="WAR08438.1"/>
    <property type="molecule type" value="Genomic_DNA"/>
</dbReference>
<dbReference type="InterPro" id="IPR006149">
    <property type="entry name" value="EB_dom"/>
</dbReference>
<feature type="chain" id="PRO_5046094086" description="EB domain-containing protein" evidence="1">
    <location>
        <begin position="25"/>
        <end position="106"/>
    </location>
</feature>
<feature type="domain" description="EB" evidence="2">
    <location>
        <begin position="52"/>
        <end position="99"/>
    </location>
</feature>
<accession>A0ABY7EIG4</accession>
<dbReference type="Pfam" id="PF01683">
    <property type="entry name" value="EB"/>
    <property type="match status" value="1"/>
</dbReference>
<evidence type="ECO:0000313" key="3">
    <source>
        <dbReference type="EMBL" id="WAR08438.1"/>
    </source>
</evidence>
<feature type="non-terminal residue" evidence="3">
    <location>
        <position position="106"/>
    </location>
</feature>
<proteinExistence type="predicted"/>
<evidence type="ECO:0000256" key="1">
    <source>
        <dbReference type="SAM" id="SignalP"/>
    </source>
</evidence>
<keyword evidence="4" id="KW-1185">Reference proteome</keyword>
<evidence type="ECO:0000259" key="2">
    <source>
        <dbReference type="Pfam" id="PF01683"/>
    </source>
</evidence>
<gene>
    <name evidence="3" type="ORF">MAR_018396</name>
</gene>
<name>A0ABY7EIG4_MYAAR</name>
<feature type="signal peptide" evidence="1">
    <location>
        <begin position="1"/>
        <end position="24"/>
    </location>
</feature>
<sequence>MEELGVTLQWQCFLLGLSIPSFHACYGKPSCEKQAVWAPITCEPPGLFPSLSNYMIIDYYCLPFGHNFGPCSGTADCMDPAADCDKASCQCTQDHVAADIFDRCWE</sequence>
<protein>
    <recommendedName>
        <fullName evidence="2">EB domain-containing protein</fullName>
    </recommendedName>
</protein>